<dbReference type="Gene3D" id="3.40.630.30">
    <property type="match status" value="1"/>
</dbReference>
<keyword evidence="1 4" id="KW-0808">Transferase</keyword>
<dbReference type="PANTHER" id="PTHR43420:SF47">
    <property type="entry name" value="N-ACETYLTRANSFERASE DOMAIN-CONTAINING PROTEIN"/>
    <property type="match status" value="1"/>
</dbReference>
<dbReference type="STRING" id="485913.Krac_7588"/>
<dbReference type="PANTHER" id="PTHR43420">
    <property type="entry name" value="ACETYLTRANSFERASE"/>
    <property type="match status" value="1"/>
</dbReference>
<evidence type="ECO:0000256" key="1">
    <source>
        <dbReference type="ARBA" id="ARBA00022679"/>
    </source>
</evidence>
<feature type="domain" description="N-acetyltransferase" evidence="3">
    <location>
        <begin position="8"/>
        <end position="168"/>
    </location>
</feature>
<keyword evidence="5" id="KW-1185">Reference proteome</keyword>
<dbReference type="InterPro" id="IPR000182">
    <property type="entry name" value="GNAT_dom"/>
</dbReference>
<dbReference type="SUPFAM" id="SSF55729">
    <property type="entry name" value="Acyl-CoA N-acyltransferases (Nat)"/>
    <property type="match status" value="1"/>
</dbReference>
<dbReference type="Pfam" id="PF00583">
    <property type="entry name" value="Acetyltransf_1"/>
    <property type="match status" value="1"/>
</dbReference>
<dbReference type="Proteomes" id="UP000004508">
    <property type="component" value="Unassembled WGS sequence"/>
</dbReference>
<accession>D6TKJ6</accession>
<dbReference type="InterPro" id="IPR050680">
    <property type="entry name" value="YpeA/RimI_acetyltransf"/>
</dbReference>
<evidence type="ECO:0000313" key="5">
    <source>
        <dbReference type="Proteomes" id="UP000004508"/>
    </source>
</evidence>
<dbReference type="CDD" id="cd04301">
    <property type="entry name" value="NAT_SF"/>
    <property type="match status" value="1"/>
</dbReference>
<gene>
    <name evidence="4" type="ORF">Krac_7588</name>
</gene>
<dbReference type="EMBL" id="ADVG01000002">
    <property type="protein sequence ID" value="EFH86296.1"/>
    <property type="molecule type" value="Genomic_DNA"/>
</dbReference>
<evidence type="ECO:0000256" key="2">
    <source>
        <dbReference type="ARBA" id="ARBA00023315"/>
    </source>
</evidence>
<dbReference type="GO" id="GO:0016747">
    <property type="term" value="F:acyltransferase activity, transferring groups other than amino-acyl groups"/>
    <property type="evidence" value="ECO:0007669"/>
    <property type="project" value="InterPro"/>
</dbReference>
<sequence>MIVRLHKLAARCPRMTDIQAVAELWRISKRKDMNLVVMTEEDVQRRWQRNGFYLAQDAWVIVTTQGCVVAYADVQREEEQAGLMFALMVHPAYRGRGIGTLLLRMVEQRARELTYGSSTGEQVALCIAVHSQNRLAKQLLEREGYTASEHFWRVSLERDDVLLQSLQEPEQEGSLTMDLYVDASQAPASRVIAGRADSHVAQQYEVYQRVLRPTMSRALLREEAVC</sequence>
<evidence type="ECO:0000313" key="4">
    <source>
        <dbReference type="EMBL" id="EFH86296.1"/>
    </source>
</evidence>
<dbReference type="eggNOG" id="COG0456">
    <property type="taxonomic scope" value="Bacteria"/>
</dbReference>
<keyword evidence="2" id="KW-0012">Acyltransferase</keyword>
<comment type="caution">
    <text evidence="4">The sequence shown here is derived from an EMBL/GenBank/DDBJ whole genome shotgun (WGS) entry which is preliminary data.</text>
</comment>
<organism evidence="4 5">
    <name type="scientific">Ktedonobacter racemifer DSM 44963</name>
    <dbReference type="NCBI Taxonomy" id="485913"/>
    <lineage>
        <taxon>Bacteria</taxon>
        <taxon>Bacillati</taxon>
        <taxon>Chloroflexota</taxon>
        <taxon>Ktedonobacteria</taxon>
        <taxon>Ktedonobacterales</taxon>
        <taxon>Ktedonobacteraceae</taxon>
        <taxon>Ktedonobacter</taxon>
    </lineage>
</organism>
<dbReference type="AlphaFoldDB" id="D6TKJ6"/>
<name>D6TKJ6_KTERA</name>
<protein>
    <submittedName>
        <fullName evidence="4">GCN5-related N-acetyltransferase</fullName>
    </submittedName>
</protein>
<dbReference type="InParanoid" id="D6TKJ6"/>
<evidence type="ECO:0000259" key="3">
    <source>
        <dbReference type="PROSITE" id="PS51186"/>
    </source>
</evidence>
<reference evidence="4 5" key="1">
    <citation type="journal article" date="2011" name="Stand. Genomic Sci.">
        <title>Non-contiguous finished genome sequence and contextual data of the filamentous soil bacterium Ktedonobacter racemifer type strain (SOSP1-21).</title>
        <authorList>
            <person name="Chang Y.J."/>
            <person name="Land M."/>
            <person name="Hauser L."/>
            <person name="Chertkov O."/>
            <person name="Del Rio T.G."/>
            <person name="Nolan M."/>
            <person name="Copeland A."/>
            <person name="Tice H."/>
            <person name="Cheng J.F."/>
            <person name="Lucas S."/>
            <person name="Han C."/>
            <person name="Goodwin L."/>
            <person name="Pitluck S."/>
            <person name="Ivanova N."/>
            <person name="Ovchinikova G."/>
            <person name="Pati A."/>
            <person name="Chen A."/>
            <person name="Palaniappan K."/>
            <person name="Mavromatis K."/>
            <person name="Liolios K."/>
            <person name="Brettin T."/>
            <person name="Fiebig A."/>
            <person name="Rohde M."/>
            <person name="Abt B."/>
            <person name="Goker M."/>
            <person name="Detter J.C."/>
            <person name="Woyke T."/>
            <person name="Bristow J."/>
            <person name="Eisen J.A."/>
            <person name="Markowitz V."/>
            <person name="Hugenholtz P."/>
            <person name="Kyrpides N.C."/>
            <person name="Klenk H.P."/>
            <person name="Lapidus A."/>
        </authorList>
    </citation>
    <scope>NUCLEOTIDE SEQUENCE [LARGE SCALE GENOMIC DNA]</scope>
    <source>
        <strain evidence="5">DSM 44963</strain>
    </source>
</reference>
<proteinExistence type="predicted"/>
<dbReference type="PROSITE" id="PS51186">
    <property type="entry name" value="GNAT"/>
    <property type="match status" value="1"/>
</dbReference>
<dbReference type="InterPro" id="IPR016181">
    <property type="entry name" value="Acyl_CoA_acyltransferase"/>
</dbReference>